<proteinExistence type="predicted"/>
<sequence length="111" mass="12350">MASTIPALPAEYSVRSTENQLITGYLCRFPPPQKATFNSNSKCLARASSFWWKPQLLLAAVISIEAEEAGWLQRPGELRQGGSTPEERPTLKIRSQPIDDNKPLRKSLLLA</sequence>
<dbReference type="Proteomes" id="UP000054567">
    <property type="component" value="Unassembled WGS sequence"/>
</dbReference>
<protein>
    <submittedName>
        <fullName evidence="2">Uncharacterized protein</fullName>
    </submittedName>
</protein>
<evidence type="ECO:0000313" key="3">
    <source>
        <dbReference type="Proteomes" id="UP000054567"/>
    </source>
</evidence>
<gene>
    <name evidence="2" type="ORF">CPAG_01322</name>
</gene>
<evidence type="ECO:0000313" key="2">
    <source>
        <dbReference type="EMBL" id="KMM64970.1"/>
    </source>
</evidence>
<dbReference type="VEuPathDB" id="FungiDB:CPAG_01322"/>
<evidence type="ECO:0000256" key="1">
    <source>
        <dbReference type="SAM" id="MobiDB-lite"/>
    </source>
</evidence>
<accession>A0A0J6F6Q7</accession>
<reference evidence="3" key="3">
    <citation type="journal article" date="2010" name="Genome Res.">
        <title>Population genomic sequencing of Coccidioides fungi reveals recent hybridization and transposon control.</title>
        <authorList>
            <person name="Neafsey D.E."/>
            <person name="Barker B.M."/>
            <person name="Sharpton T.J."/>
            <person name="Stajich J.E."/>
            <person name="Park D.J."/>
            <person name="Whiston E."/>
            <person name="Hung C.-Y."/>
            <person name="McMahan C."/>
            <person name="White J."/>
            <person name="Sykes S."/>
            <person name="Heiman D."/>
            <person name="Young S."/>
            <person name="Zeng Q."/>
            <person name="Abouelleil A."/>
            <person name="Aftuck L."/>
            <person name="Bessette D."/>
            <person name="Brown A."/>
            <person name="FitzGerald M."/>
            <person name="Lui A."/>
            <person name="Macdonald J.P."/>
            <person name="Priest M."/>
            <person name="Orbach M.J."/>
            <person name="Galgiani J.N."/>
            <person name="Kirkland T.N."/>
            <person name="Cole G.T."/>
            <person name="Birren B.W."/>
            <person name="Henn M.R."/>
            <person name="Taylor J.W."/>
            <person name="Rounsley S.D."/>
        </authorList>
    </citation>
    <scope>NUCLEOTIDE SEQUENCE [LARGE SCALE GENOMIC DNA]</scope>
    <source>
        <strain evidence="3">RMSCC 3488</strain>
    </source>
</reference>
<reference evidence="3" key="2">
    <citation type="journal article" date="2009" name="Genome Res.">
        <title>Comparative genomic analyses of the human fungal pathogens Coccidioides and their relatives.</title>
        <authorList>
            <person name="Sharpton T.J."/>
            <person name="Stajich J.E."/>
            <person name="Rounsley S.D."/>
            <person name="Gardner M.J."/>
            <person name="Wortman J.R."/>
            <person name="Jordar V.S."/>
            <person name="Maiti R."/>
            <person name="Kodira C.D."/>
            <person name="Neafsey D.E."/>
            <person name="Zeng Q."/>
            <person name="Hung C.-Y."/>
            <person name="McMahan C."/>
            <person name="Muszewska A."/>
            <person name="Grynberg M."/>
            <person name="Mandel M.A."/>
            <person name="Kellner E.M."/>
            <person name="Barker B.M."/>
            <person name="Galgiani J.N."/>
            <person name="Orbach M.J."/>
            <person name="Kirkland T.N."/>
            <person name="Cole G.T."/>
            <person name="Henn M.R."/>
            <person name="Birren B.W."/>
            <person name="Taylor J.W."/>
        </authorList>
    </citation>
    <scope>NUCLEOTIDE SEQUENCE [LARGE SCALE GENOMIC DNA]</scope>
    <source>
        <strain evidence="3">RMSCC 3488</strain>
    </source>
</reference>
<reference evidence="2 3" key="1">
    <citation type="submission" date="2007-06" db="EMBL/GenBank/DDBJ databases">
        <title>The Genome Sequence of Coccidioides posadasii RMSCC_3488.</title>
        <authorList>
            <consortium name="Coccidioides Genome Resources Consortium"/>
            <consortium name="The Broad Institute Genome Sequencing Platform"/>
            <person name="Henn M.R."/>
            <person name="Sykes S."/>
            <person name="Young S."/>
            <person name="Jaffe D."/>
            <person name="Berlin A."/>
            <person name="Alvarez P."/>
            <person name="Butler J."/>
            <person name="Gnerre S."/>
            <person name="Grabherr M."/>
            <person name="Mauceli E."/>
            <person name="Brockman W."/>
            <person name="Kodira C."/>
            <person name="Alvarado L."/>
            <person name="Zeng Q."/>
            <person name="Crawford M."/>
            <person name="Antoine C."/>
            <person name="Devon K."/>
            <person name="Galgiani J."/>
            <person name="Orsborn K."/>
            <person name="Lewis M.L."/>
            <person name="Nusbaum C."/>
            <person name="Galagan J."/>
            <person name="Birren B."/>
        </authorList>
    </citation>
    <scope>NUCLEOTIDE SEQUENCE [LARGE SCALE GENOMIC DNA]</scope>
    <source>
        <strain evidence="2 3">RMSCC 3488</strain>
    </source>
</reference>
<organism evidence="2 3">
    <name type="scientific">Coccidioides posadasii RMSCC 3488</name>
    <dbReference type="NCBI Taxonomy" id="454284"/>
    <lineage>
        <taxon>Eukaryota</taxon>
        <taxon>Fungi</taxon>
        <taxon>Dikarya</taxon>
        <taxon>Ascomycota</taxon>
        <taxon>Pezizomycotina</taxon>
        <taxon>Eurotiomycetes</taxon>
        <taxon>Eurotiomycetidae</taxon>
        <taxon>Onygenales</taxon>
        <taxon>Onygenaceae</taxon>
        <taxon>Coccidioides</taxon>
    </lineage>
</organism>
<feature type="region of interest" description="Disordered" evidence="1">
    <location>
        <begin position="73"/>
        <end position="111"/>
    </location>
</feature>
<name>A0A0J6F6Q7_COCPO</name>
<dbReference type="AlphaFoldDB" id="A0A0J6F6Q7"/>
<dbReference type="EMBL" id="DS268109">
    <property type="protein sequence ID" value="KMM64970.1"/>
    <property type="molecule type" value="Genomic_DNA"/>
</dbReference>